<dbReference type="GO" id="GO:0005886">
    <property type="term" value="C:plasma membrane"/>
    <property type="evidence" value="ECO:0007669"/>
    <property type="project" value="UniProtKB-SubCell"/>
</dbReference>
<dbReference type="InterPro" id="IPR013685">
    <property type="entry name" value="POTRA_FtsQ_type"/>
</dbReference>
<dbReference type="GO" id="GO:0090529">
    <property type="term" value="P:cell septum assembly"/>
    <property type="evidence" value="ECO:0007669"/>
    <property type="project" value="InterPro"/>
</dbReference>
<evidence type="ECO:0000313" key="12">
    <source>
        <dbReference type="Proteomes" id="UP000253872"/>
    </source>
</evidence>
<dbReference type="Pfam" id="PF08478">
    <property type="entry name" value="POTRA_1"/>
    <property type="match status" value="1"/>
</dbReference>
<comment type="subunit">
    <text evidence="9">Part of a complex composed of FtsB, FtsL and FtsQ.</text>
</comment>
<keyword evidence="4 9" id="KW-0132">Cell division</keyword>
<dbReference type="PROSITE" id="PS51779">
    <property type="entry name" value="POTRA"/>
    <property type="match status" value="1"/>
</dbReference>
<dbReference type="InterPro" id="IPR034746">
    <property type="entry name" value="POTRA"/>
</dbReference>
<dbReference type="InterPro" id="IPR026579">
    <property type="entry name" value="FtsQ"/>
</dbReference>
<evidence type="ECO:0000256" key="6">
    <source>
        <dbReference type="ARBA" id="ARBA00022989"/>
    </source>
</evidence>
<dbReference type="Gene3D" id="3.10.20.310">
    <property type="entry name" value="membrane protein fhac"/>
    <property type="match status" value="1"/>
</dbReference>
<dbReference type="HAMAP" id="MF_00911">
    <property type="entry name" value="FtsQ_subfam"/>
    <property type="match status" value="1"/>
</dbReference>
<evidence type="ECO:0000256" key="4">
    <source>
        <dbReference type="ARBA" id="ARBA00022618"/>
    </source>
</evidence>
<dbReference type="RefSeq" id="WP_111404309.1">
    <property type="nucleotide sequence ID" value="NZ_QEPN01000010.1"/>
</dbReference>
<evidence type="ECO:0000256" key="8">
    <source>
        <dbReference type="ARBA" id="ARBA00023306"/>
    </source>
</evidence>
<gene>
    <name evidence="9" type="primary">ftsQ</name>
    <name evidence="11" type="ORF">DPV93_09965</name>
</gene>
<feature type="domain" description="POTRA" evidence="10">
    <location>
        <begin position="65"/>
        <end position="135"/>
    </location>
</feature>
<evidence type="ECO:0000313" key="11">
    <source>
        <dbReference type="EMBL" id="RDE69960.1"/>
    </source>
</evidence>
<evidence type="ECO:0000256" key="2">
    <source>
        <dbReference type="ARBA" id="ARBA00022475"/>
    </source>
</evidence>
<comment type="caution">
    <text evidence="11">The sequence shown here is derived from an EMBL/GenBank/DDBJ whole genome shotgun (WGS) entry which is preliminary data.</text>
</comment>
<protein>
    <recommendedName>
        <fullName evidence="9">Cell division protein FtsQ</fullName>
    </recommendedName>
</protein>
<dbReference type="InterPro" id="IPR045335">
    <property type="entry name" value="FtsQ_C_sf"/>
</dbReference>
<dbReference type="PANTHER" id="PTHR35851">
    <property type="entry name" value="CELL DIVISION PROTEIN FTSQ"/>
    <property type="match status" value="1"/>
</dbReference>
<keyword evidence="3 9" id="KW-0997">Cell inner membrane</keyword>
<evidence type="ECO:0000256" key="9">
    <source>
        <dbReference type="HAMAP-Rule" id="MF_00911"/>
    </source>
</evidence>
<keyword evidence="7 9" id="KW-0472">Membrane</keyword>
<proteinExistence type="inferred from homology"/>
<comment type="function">
    <text evidence="9">Essential cell division protein. May link together the upstream cell division proteins, which are predominantly cytoplasmic, with the downstream cell division proteins, which are predominantly periplasmic. May control correct divisome assembly.</text>
</comment>
<comment type="subcellular location">
    <subcellularLocation>
        <location evidence="9">Cell inner membrane</location>
        <topology evidence="9">Single-pass type II membrane protein</topology>
    </subcellularLocation>
    <subcellularLocation>
        <location evidence="1">Membrane</location>
    </subcellularLocation>
    <text evidence="9">Localizes to the division septum.</text>
</comment>
<reference evidence="11 12" key="1">
    <citation type="submission" date="2018-05" db="EMBL/GenBank/DDBJ databases">
        <title>Draft Genome Sequences for a Diverse set of 7 Haemophilus Species.</title>
        <authorList>
            <person name="Nichols M."/>
            <person name="Topaz N."/>
            <person name="Wang X."/>
            <person name="Wang X."/>
            <person name="Boxrud D."/>
        </authorList>
    </citation>
    <scope>NUCLEOTIDE SEQUENCE [LARGE SCALE GENOMIC DNA]</scope>
    <source>
        <strain evidence="11 12">C2002001239</strain>
    </source>
</reference>
<dbReference type="AlphaFoldDB" id="A0A369YEM2"/>
<evidence type="ECO:0000256" key="1">
    <source>
        <dbReference type="ARBA" id="ARBA00004370"/>
    </source>
</evidence>
<dbReference type="Gene3D" id="3.40.50.11690">
    <property type="entry name" value="Cell division protein FtsQ/DivIB"/>
    <property type="match status" value="1"/>
</dbReference>
<name>A0A369YEM2_9PAST</name>
<organism evidence="11 12">
    <name type="scientific">Haemophilus sputorum</name>
    <dbReference type="NCBI Taxonomy" id="1078480"/>
    <lineage>
        <taxon>Bacteria</taxon>
        <taxon>Pseudomonadati</taxon>
        <taxon>Pseudomonadota</taxon>
        <taxon>Gammaproteobacteria</taxon>
        <taxon>Pasteurellales</taxon>
        <taxon>Pasteurellaceae</taxon>
        <taxon>Haemophilus</taxon>
    </lineage>
</organism>
<keyword evidence="8 9" id="KW-0131">Cell cycle</keyword>
<evidence type="ECO:0000259" key="10">
    <source>
        <dbReference type="PROSITE" id="PS51779"/>
    </source>
</evidence>
<dbReference type="GO" id="GO:0043093">
    <property type="term" value="P:FtsZ-dependent cytokinesis"/>
    <property type="evidence" value="ECO:0007669"/>
    <property type="project" value="UniProtKB-UniRule"/>
</dbReference>
<sequence length="267" mass="30417">MAIFGKNKHKNVRFNTQKAPKAPKKSLVRAQRLVSIKPLIMLLCFALMVIVYSNWQNLLDSLDRTPIRAYALTNKTQFTTNADIRETLSKSPTLKGYFGQDIQEVKDKLLTISWIKDVVVRKVYPDRLSISLIEYQPVAIWNNIQYLSAQGDVFSLPVDRFDKTGLPVLFGPDKESKIVLSAWDHIQADLKARNLSLKSLSMDNRGSWAITLSNNVELRLGRGEWTPKIDRFVTIFPKINVPEGQQLAYVDLRYEHGAAVGFRPLSQ</sequence>
<evidence type="ECO:0000256" key="7">
    <source>
        <dbReference type="ARBA" id="ARBA00023136"/>
    </source>
</evidence>
<keyword evidence="5 9" id="KW-0812">Transmembrane</keyword>
<comment type="similarity">
    <text evidence="9">Belongs to the FtsQ/DivIB family. FtsQ subfamily.</text>
</comment>
<dbReference type="InterPro" id="IPR005548">
    <property type="entry name" value="Cell_div_FtsQ/DivIB_C"/>
</dbReference>
<keyword evidence="2 9" id="KW-1003">Cell membrane</keyword>
<dbReference type="GO" id="GO:0032153">
    <property type="term" value="C:cell division site"/>
    <property type="evidence" value="ECO:0007669"/>
    <property type="project" value="UniProtKB-UniRule"/>
</dbReference>
<dbReference type="EMBL" id="QEPN01000010">
    <property type="protein sequence ID" value="RDE69960.1"/>
    <property type="molecule type" value="Genomic_DNA"/>
</dbReference>
<evidence type="ECO:0000256" key="5">
    <source>
        <dbReference type="ARBA" id="ARBA00022692"/>
    </source>
</evidence>
<dbReference type="PANTHER" id="PTHR35851:SF1">
    <property type="entry name" value="CELL DIVISION PROTEIN FTSQ"/>
    <property type="match status" value="1"/>
</dbReference>
<feature type="transmembrane region" description="Helical" evidence="9">
    <location>
        <begin position="34"/>
        <end position="55"/>
    </location>
</feature>
<dbReference type="Proteomes" id="UP000253872">
    <property type="component" value="Unassembled WGS sequence"/>
</dbReference>
<accession>A0A369YEM2</accession>
<evidence type="ECO:0000256" key="3">
    <source>
        <dbReference type="ARBA" id="ARBA00022519"/>
    </source>
</evidence>
<keyword evidence="6 9" id="KW-1133">Transmembrane helix</keyword>
<dbReference type="STRING" id="1035839.GCA_000238795_00297"/>
<dbReference type="Pfam" id="PF03799">
    <property type="entry name" value="FtsQ_DivIB_C"/>
    <property type="match status" value="1"/>
</dbReference>